<dbReference type="EMBL" id="BA000035">
    <property type="protein sequence ID" value="BAC18938.1"/>
    <property type="molecule type" value="Genomic_DNA"/>
</dbReference>
<dbReference type="HOGENOM" id="CLU_042647_0_0_11"/>
<evidence type="ECO:0000313" key="3">
    <source>
        <dbReference type="EMBL" id="BAC18938.1"/>
    </source>
</evidence>
<evidence type="ECO:0000259" key="2">
    <source>
        <dbReference type="Pfam" id="PF10979"/>
    </source>
</evidence>
<dbReference type="Pfam" id="PF10979">
    <property type="entry name" value="DUF2786"/>
    <property type="match status" value="1"/>
</dbReference>
<sequence>MKEPVMSPHPSASDPRTRTRARSAERNYHETLVDMAVLWITDCAKNGWTPADLRHEFTAQIDPLLFHALSSVTHNVPDKLLDHWFAGTRPGNVTSLGVGSLEKLVHQLSLLPPLRDWTVLTDPPSGEQEAEYLASLSPDQRRAHDRIQALLRKAESTTFEHEAEALLEKAETLRQQYRVEVLLSGTYTEPTARQDVISTRVHLRAPWVRYQLRLLNTVSRAYSCEALLLTESGIATVFGDPGDVAHVLDLFASLNRQREHFMRTAAGAKTAQEQGETSRYRRSFMVAYASRIGTLLTRTREDVLGNLAGDAPMATDTVLPVLRHRAQQSQETLTRLFPRTRTMSVSATHHGGYRDGYTAAGRAHLGGDSTGITGQKMLSTCDNQDGFPA</sequence>
<evidence type="ECO:0000313" key="4">
    <source>
        <dbReference type="Proteomes" id="UP000001409"/>
    </source>
</evidence>
<organism evidence="3 4">
    <name type="scientific">Corynebacterium efficiens (strain DSM 44549 / YS-314 / AJ 12310 / JCM 11189 / NBRC 100395)</name>
    <dbReference type="NCBI Taxonomy" id="196164"/>
    <lineage>
        <taxon>Bacteria</taxon>
        <taxon>Bacillati</taxon>
        <taxon>Actinomycetota</taxon>
        <taxon>Actinomycetes</taxon>
        <taxon>Mycobacteriales</taxon>
        <taxon>Corynebacteriaceae</taxon>
        <taxon>Corynebacterium</taxon>
    </lineage>
</organism>
<proteinExistence type="predicted"/>
<dbReference type="Proteomes" id="UP000001409">
    <property type="component" value="Chromosome"/>
</dbReference>
<name>Q8FNL6_COREF</name>
<dbReference type="KEGG" id="cef:CE2128"/>
<dbReference type="STRING" id="196164.gene:10742556"/>
<protein>
    <recommendedName>
        <fullName evidence="2">DUF2786 domain-containing protein</fullName>
    </recommendedName>
</protein>
<reference evidence="3 4" key="1">
    <citation type="journal article" date="2003" name="Genome Res.">
        <title>Comparative complete genome sequence analysis of the amino acid replacements responsible for the thermostability of Corynebacterium efficiens.</title>
        <authorList>
            <person name="Nishio Y."/>
            <person name="Nakamura Y."/>
            <person name="Kawarabayasi Y."/>
            <person name="Usuda Y."/>
            <person name="Kimura E."/>
            <person name="Sugimoto S."/>
            <person name="Matsui K."/>
            <person name="Yamagishi A."/>
            <person name="Kikuchi H."/>
            <person name="Ikeo K."/>
            <person name="Gojobori T."/>
        </authorList>
    </citation>
    <scope>NUCLEOTIDE SEQUENCE [LARGE SCALE GENOMIC DNA]</scope>
    <source>
        <strain evidence="4">DSM 44549 / YS-314 / AJ 12310 / JCM 11189 / NBRC 100395</strain>
    </source>
</reference>
<dbReference type="eggNOG" id="ENOG5031KBW">
    <property type="taxonomic scope" value="Bacteria"/>
</dbReference>
<dbReference type="InterPro" id="IPR024498">
    <property type="entry name" value="DUF2786"/>
</dbReference>
<feature type="region of interest" description="Disordered" evidence="1">
    <location>
        <begin position="1"/>
        <end position="24"/>
    </location>
</feature>
<dbReference type="AlphaFoldDB" id="Q8FNL6"/>
<accession>Q8FNL6</accession>
<keyword evidence="4" id="KW-1185">Reference proteome</keyword>
<feature type="domain" description="DUF2786" evidence="2">
    <location>
        <begin position="142"/>
        <end position="180"/>
    </location>
</feature>
<evidence type="ECO:0000256" key="1">
    <source>
        <dbReference type="SAM" id="MobiDB-lite"/>
    </source>
</evidence>